<dbReference type="NCBIfam" id="TIGR00879">
    <property type="entry name" value="SP"/>
    <property type="match status" value="1"/>
</dbReference>
<feature type="transmembrane region" description="Helical" evidence="8">
    <location>
        <begin position="282"/>
        <end position="305"/>
    </location>
</feature>
<dbReference type="PROSITE" id="PS50850">
    <property type="entry name" value="MFS"/>
    <property type="match status" value="1"/>
</dbReference>
<proteinExistence type="inferred from homology"/>
<keyword evidence="5 8" id="KW-1133">Transmembrane helix</keyword>
<dbReference type="InterPro" id="IPR050814">
    <property type="entry name" value="Myo-inositol_Transporter"/>
</dbReference>
<dbReference type="Proteomes" id="UP001224661">
    <property type="component" value="Unassembled WGS sequence"/>
</dbReference>
<feature type="transmembrane region" description="Helical" evidence="8">
    <location>
        <begin position="448"/>
        <end position="464"/>
    </location>
</feature>
<dbReference type="PRINTS" id="PR00171">
    <property type="entry name" value="SUGRTRNSPORT"/>
</dbReference>
<dbReference type="InterPro" id="IPR020846">
    <property type="entry name" value="MFS_dom"/>
</dbReference>
<comment type="caution">
    <text evidence="10">The sequence shown here is derived from an EMBL/GenBank/DDBJ whole genome shotgun (WGS) entry which is preliminary data.</text>
</comment>
<dbReference type="InterPro" id="IPR036259">
    <property type="entry name" value="MFS_trans_sf"/>
</dbReference>
<dbReference type="InterPro" id="IPR003663">
    <property type="entry name" value="Sugar/inositol_transpt"/>
</dbReference>
<dbReference type="Pfam" id="PF00083">
    <property type="entry name" value="Sugar_tr"/>
    <property type="match status" value="1"/>
</dbReference>
<accession>A0ABT6RVJ2</accession>
<evidence type="ECO:0000313" key="10">
    <source>
        <dbReference type="EMBL" id="MDI3388457.1"/>
    </source>
</evidence>
<evidence type="ECO:0000256" key="1">
    <source>
        <dbReference type="ARBA" id="ARBA00004651"/>
    </source>
</evidence>
<comment type="similarity">
    <text evidence="2 7">Belongs to the major facilitator superfamily. Sugar transporter (TC 2.A.1.1) family.</text>
</comment>
<evidence type="ECO:0000259" key="9">
    <source>
        <dbReference type="PROSITE" id="PS50850"/>
    </source>
</evidence>
<protein>
    <submittedName>
        <fullName evidence="10">Sugar porter family MFS transporter</fullName>
    </submittedName>
</protein>
<evidence type="ECO:0000256" key="6">
    <source>
        <dbReference type="ARBA" id="ARBA00023136"/>
    </source>
</evidence>
<keyword evidence="11" id="KW-1185">Reference proteome</keyword>
<feature type="transmembrane region" description="Helical" evidence="8">
    <location>
        <begin position="174"/>
        <end position="196"/>
    </location>
</feature>
<dbReference type="InterPro" id="IPR005828">
    <property type="entry name" value="MFS_sugar_transport-like"/>
</dbReference>
<keyword evidence="4 8" id="KW-0812">Transmembrane</keyword>
<gene>
    <name evidence="10" type="ORF">QIS99_19930</name>
</gene>
<feature type="transmembrane region" description="Helical" evidence="8">
    <location>
        <begin position="47"/>
        <end position="76"/>
    </location>
</feature>
<evidence type="ECO:0000256" key="5">
    <source>
        <dbReference type="ARBA" id="ARBA00022989"/>
    </source>
</evidence>
<evidence type="ECO:0000313" key="11">
    <source>
        <dbReference type="Proteomes" id="UP001224661"/>
    </source>
</evidence>
<dbReference type="RefSeq" id="WP_282514911.1">
    <property type="nucleotide sequence ID" value="NZ_JASCIR010000017.1"/>
</dbReference>
<evidence type="ECO:0000256" key="2">
    <source>
        <dbReference type="ARBA" id="ARBA00010992"/>
    </source>
</evidence>
<evidence type="ECO:0000256" key="4">
    <source>
        <dbReference type="ARBA" id="ARBA00022692"/>
    </source>
</evidence>
<feature type="transmembrane region" description="Helical" evidence="8">
    <location>
        <begin position="348"/>
        <end position="370"/>
    </location>
</feature>
<dbReference type="EMBL" id="JASCIR010000017">
    <property type="protein sequence ID" value="MDI3388457.1"/>
    <property type="molecule type" value="Genomic_DNA"/>
</dbReference>
<organism evidence="10 11">
    <name type="scientific">Streptomyces solicavernae</name>
    <dbReference type="NCBI Taxonomy" id="3043614"/>
    <lineage>
        <taxon>Bacteria</taxon>
        <taxon>Bacillati</taxon>
        <taxon>Actinomycetota</taxon>
        <taxon>Actinomycetes</taxon>
        <taxon>Kitasatosporales</taxon>
        <taxon>Streptomycetaceae</taxon>
        <taxon>Streptomyces</taxon>
    </lineage>
</organism>
<comment type="subcellular location">
    <subcellularLocation>
        <location evidence="1">Cell membrane</location>
        <topology evidence="1">Multi-pass membrane protein</topology>
    </subcellularLocation>
</comment>
<dbReference type="PROSITE" id="PS00217">
    <property type="entry name" value="SUGAR_TRANSPORT_2"/>
    <property type="match status" value="1"/>
</dbReference>
<dbReference type="InterPro" id="IPR005829">
    <property type="entry name" value="Sugar_transporter_CS"/>
</dbReference>
<dbReference type="PROSITE" id="PS00216">
    <property type="entry name" value="SUGAR_TRANSPORT_1"/>
    <property type="match status" value="1"/>
</dbReference>
<dbReference type="Gene3D" id="1.20.1250.20">
    <property type="entry name" value="MFS general substrate transporter like domains"/>
    <property type="match status" value="1"/>
</dbReference>
<keyword evidence="6 8" id="KW-0472">Membrane</keyword>
<reference evidence="10 11" key="1">
    <citation type="submission" date="2023-05" db="EMBL/GenBank/DDBJ databases">
        <title>Draft genome sequence of Streptomyces sp. B-S-A8 isolated from a cave soil in Thailand.</title>
        <authorList>
            <person name="Chamroensaksri N."/>
            <person name="Muangham S."/>
        </authorList>
    </citation>
    <scope>NUCLEOTIDE SEQUENCE [LARGE SCALE GENOMIC DNA]</scope>
    <source>
        <strain evidence="10 11">B-S-A8</strain>
    </source>
</reference>
<feature type="transmembrane region" description="Helical" evidence="8">
    <location>
        <begin position="202"/>
        <end position="224"/>
    </location>
</feature>
<feature type="transmembrane region" description="Helical" evidence="8">
    <location>
        <begin position="141"/>
        <end position="162"/>
    </location>
</feature>
<sequence length="484" mass="49867">MPQTPATSATSDTSATPATSATLAATAVDGGAPPGSPPLSSAARRSLLGASAVAALGGFLFGYDTGIISSALLFIAPEFALSDGMQQVTVASLLLGAIVGVLGAGAVTDAAGRRRTLLVGAAVFGVGAVASAAAPGVEVLIAARVLLGLAIGTASLTVPAYIAEIAPAESRGRLVSLNQLMITVGIFVSYLVGYLFDDADGWRWMLGLGLLPALAMFLGVLRLAESPRWLLQRGRREEARVALLRTRTPEAADAELAEIEALSAAETRTSYRDLLRPAMRPAVLLGVVVAATNQLVGVNAVIYYAPTMLKQAGFGSSAAILSSLGIGLVNMCLTFVALLLVDRVGRRPLLLGGTSVVVLALVYLGALYLLGDDGRPVSGGLLVAGLCLYIAAFAPSLGLAIWLINSEIFPTAVRGKASSFGNVTHWGLDFAISLTVLTTINALTPTGLFWIFGLFGLLGVAYLHRRLPETKGRSLEDISASLRG</sequence>
<feature type="transmembrane region" description="Helical" evidence="8">
    <location>
        <begin position="88"/>
        <end position="107"/>
    </location>
</feature>
<evidence type="ECO:0000256" key="7">
    <source>
        <dbReference type="RuleBase" id="RU003346"/>
    </source>
</evidence>
<dbReference type="PANTHER" id="PTHR48020:SF12">
    <property type="entry name" value="PROTON MYO-INOSITOL COTRANSPORTER"/>
    <property type="match status" value="1"/>
</dbReference>
<dbReference type="PANTHER" id="PTHR48020">
    <property type="entry name" value="PROTON MYO-INOSITOL COTRANSPORTER"/>
    <property type="match status" value="1"/>
</dbReference>
<feature type="domain" description="Major facilitator superfamily (MFS) profile" evidence="9">
    <location>
        <begin position="50"/>
        <end position="471"/>
    </location>
</feature>
<feature type="transmembrane region" description="Helical" evidence="8">
    <location>
        <begin position="425"/>
        <end position="442"/>
    </location>
</feature>
<evidence type="ECO:0000256" key="3">
    <source>
        <dbReference type="ARBA" id="ARBA00022448"/>
    </source>
</evidence>
<keyword evidence="3 7" id="KW-0813">Transport</keyword>
<name>A0ABT6RVJ2_9ACTN</name>
<feature type="transmembrane region" description="Helical" evidence="8">
    <location>
        <begin position="382"/>
        <end position="404"/>
    </location>
</feature>
<dbReference type="SUPFAM" id="SSF103473">
    <property type="entry name" value="MFS general substrate transporter"/>
    <property type="match status" value="1"/>
</dbReference>
<evidence type="ECO:0000256" key="8">
    <source>
        <dbReference type="SAM" id="Phobius"/>
    </source>
</evidence>
<feature type="transmembrane region" description="Helical" evidence="8">
    <location>
        <begin position="317"/>
        <end position="341"/>
    </location>
</feature>
<feature type="transmembrane region" description="Helical" evidence="8">
    <location>
        <begin position="116"/>
        <end position="135"/>
    </location>
</feature>